<dbReference type="InterPro" id="IPR001810">
    <property type="entry name" value="F-box_dom"/>
</dbReference>
<protein>
    <recommendedName>
        <fullName evidence="1">F-box domain-containing protein</fullName>
    </recommendedName>
</protein>
<accession>A0A8H5HZ45</accession>
<dbReference type="Pfam" id="PF00646">
    <property type="entry name" value="F-box"/>
    <property type="match status" value="1"/>
</dbReference>
<comment type="caution">
    <text evidence="2">The sequence shown here is derived from an EMBL/GenBank/DDBJ whole genome shotgun (WGS) entry which is preliminary data.</text>
</comment>
<dbReference type="AlphaFoldDB" id="A0A8H5HZ45"/>
<keyword evidence="3" id="KW-1185">Reference proteome</keyword>
<gene>
    <name evidence="2" type="ORF">D9757_001458</name>
</gene>
<proteinExistence type="predicted"/>
<name>A0A8H5HZ45_9AGAR</name>
<organism evidence="2 3">
    <name type="scientific">Collybiopsis confluens</name>
    <dbReference type="NCBI Taxonomy" id="2823264"/>
    <lineage>
        <taxon>Eukaryota</taxon>
        <taxon>Fungi</taxon>
        <taxon>Dikarya</taxon>
        <taxon>Basidiomycota</taxon>
        <taxon>Agaricomycotina</taxon>
        <taxon>Agaricomycetes</taxon>
        <taxon>Agaricomycetidae</taxon>
        <taxon>Agaricales</taxon>
        <taxon>Marasmiineae</taxon>
        <taxon>Omphalotaceae</taxon>
        <taxon>Collybiopsis</taxon>
    </lineage>
</organism>
<reference evidence="2 3" key="1">
    <citation type="journal article" date="2020" name="ISME J.">
        <title>Uncovering the hidden diversity of litter-decomposition mechanisms in mushroom-forming fungi.</title>
        <authorList>
            <person name="Floudas D."/>
            <person name="Bentzer J."/>
            <person name="Ahren D."/>
            <person name="Johansson T."/>
            <person name="Persson P."/>
            <person name="Tunlid A."/>
        </authorList>
    </citation>
    <scope>NUCLEOTIDE SEQUENCE [LARGE SCALE GENOMIC DNA]</scope>
    <source>
        <strain evidence="2 3">CBS 406.79</strain>
    </source>
</reference>
<evidence type="ECO:0000259" key="1">
    <source>
        <dbReference type="Pfam" id="PF00646"/>
    </source>
</evidence>
<dbReference type="EMBL" id="JAACJN010000006">
    <property type="protein sequence ID" value="KAF5392232.1"/>
    <property type="molecule type" value="Genomic_DNA"/>
</dbReference>
<evidence type="ECO:0000313" key="3">
    <source>
        <dbReference type="Proteomes" id="UP000518752"/>
    </source>
</evidence>
<dbReference type="Proteomes" id="UP000518752">
    <property type="component" value="Unassembled WGS sequence"/>
</dbReference>
<dbReference type="OrthoDB" id="3041043at2759"/>
<sequence>MFFVIWSLISLYSIFYTLRSFLLDLLKARSQEATTQLNTQSIRRFSGLLPLPTQNLILRGLSPLDRHRYSLVCKQAHYAVTSFNQQAYRIEHILSPYFSQKQIDIFRLIQLRTGTLISGSAALQFFDLSVFEDSDLDLYILRDWDKVMQLAGFLVSVSYDFHARPDQPRTFQDAYEAERNFEGFEPEYSTKGIWDVYSFVRQSDSRKIQIITCRKSIMHVILEFHSTCVMNVISYNHAYALFPYTTFVDRRTVALPRSRNSGFQRNVTAQAFKKYTDRGWRTSFVPSKANILRYKSEFRDTPRFVDDSSCWTISLAPVQHARSLGDFDVISPPLDLLRANSWYTILTSAGQTQIGVKVVTAVLDVNNAAVEESFTFPSVPHNLKTTYSAHLLGENSESFVTKRTIEDVIQHTHEKFEREPDAIHEYARELVAQAFASMPVFLNLEGKRLSPSAYSLGLLVRQLEITFNMFRRDPPCSITFRVDSTGHVWSYVVIRLPQNYPRPLLSALRNSADDFVLKHLMQHRVWITFLDGTQEVDLWGASIIRSADSMADSMARYIIES</sequence>
<feature type="domain" description="F-box" evidence="1">
    <location>
        <begin position="49"/>
        <end position="84"/>
    </location>
</feature>
<evidence type="ECO:0000313" key="2">
    <source>
        <dbReference type="EMBL" id="KAF5392232.1"/>
    </source>
</evidence>